<dbReference type="Gene3D" id="3.40.50.720">
    <property type="entry name" value="NAD(P)-binding Rossmann-like Domain"/>
    <property type="match status" value="1"/>
</dbReference>
<dbReference type="PRINTS" id="PR00080">
    <property type="entry name" value="SDRFAMILY"/>
</dbReference>
<dbReference type="KEGG" id="smur:BWP33_04495"/>
<feature type="compositionally biased region" description="Pro residues" evidence="4">
    <location>
        <begin position="252"/>
        <end position="261"/>
    </location>
</feature>
<keyword evidence="6" id="KW-1185">Reference proteome</keyword>
<evidence type="ECO:0000256" key="2">
    <source>
        <dbReference type="ARBA" id="ARBA00023002"/>
    </source>
</evidence>
<evidence type="ECO:0000256" key="1">
    <source>
        <dbReference type="ARBA" id="ARBA00006484"/>
    </source>
</evidence>
<comment type="caution">
    <text evidence="5">The sequence shown here is derived from an EMBL/GenBank/DDBJ whole genome shotgun (WGS) entry which is preliminary data.</text>
</comment>
<dbReference type="PRINTS" id="PR00081">
    <property type="entry name" value="GDHRDH"/>
</dbReference>
<dbReference type="PANTHER" id="PTHR42901:SF1">
    <property type="entry name" value="ALCOHOL DEHYDROGENASE"/>
    <property type="match status" value="1"/>
</dbReference>
<dbReference type="SUPFAM" id="SSF51735">
    <property type="entry name" value="NAD(P)-binding Rossmann-fold domains"/>
    <property type="match status" value="1"/>
</dbReference>
<gene>
    <name evidence="5" type="ORF">HMPREF9021_01179</name>
</gene>
<reference evidence="5 6" key="1">
    <citation type="submission" date="2010-03" db="EMBL/GenBank/DDBJ databases">
        <authorList>
            <consortium name="The Broad Institute Genome Sequencing Platform"/>
            <person name="Ward D."/>
            <person name="Earl A."/>
            <person name="Feldgarden M."/>
            <person name="Gevers D."/>
            <person name="Young S."/>
            <person name="Zeng Q."/>
            <person name="Koehrsen M."/>
            <person name="Alvarado L."/>
            <person name="Berlin A.M."/>
            <person name="Borenstein D."/>
            <person name="Chapman S.B."/>
            <person name="Chen Z."/>
            <person name="Engels R."/>
            <person name="Freedman E."/>
            <person name="Gellesch M."/>
            <person name="Goldberg J."/>
            <person name="Griggs A."/>
            <person name="Gujja S."/>
            <person name="Heilman E.R."/>
            <person name="Heiman D.I."/>
            <person name="Hepburn T.A."/>
            <person name="Howarth C."/>
            <person name="Jen D."/>
            <person name="Larson L."/>
            <person name="Mehta T."/>
            <person name="Park D."/>
            <person name="Pearson M."/>
            <person name="Richards J."/>
            <person name="Roberts A."/>
            <person name="Saif S."/>
            <person name="Shea T.D."/>
            <person name="Shenoy N."/>
            <person name="Sisk P."/>
            <person name="Stolte C."/>
            <person name="Sykes S.N."/>
            <person name="Walk T."/>
            <person name="White J."/>
            <person name="Yandava C."/>
            <person name="Izard J."/>
            <person name="Baranova O.V."/>
            <person name="Blanton J.M."/>
            <person name="Tanner A.C."/>
            <person name="Dewhirst F."/>
            <person name="Haas B."/>
            <person name="Nusbaum C."/>
            <person name="Birren B."/>
        </authorList>
    </citation>
    <scope>NUCLEOTIDE SEQUENCE [LARGE SCALE GENOMIC DNA]</scope>
    <source>
        <strain evidence="5 6">ATCC 29453</strain>
    </source>
</reference>
<dbReference type="Proteomes" id="UP000017813">
    <property type="component" value="Unassembled WGS sequence"/>
</dbReference>
<organism evidence="5 6">
    <name type="scientific">Simonsiella muelleri ATCC 29453</name>
    <dbReference type="NCBI Taxonomy" id="641147"/>
    <lineage>
        <taxon>Bacteria</taxon>
        <taxon>Pseudomonadati</taxon>
        <taxon>Pseudomonadota</taxon>
        <taxon>Betaproteobacteria</taxon>
        <taxon>Neisseriales</taxon>
        <taxon>Neisseriaceae</taxon>
        <taxon>Simonsiella</taxon>
    </lineage>
</organism>
<dbReference type="RefSeq" id="WP_002641751.1">
    <property type="nucleotide sequence ID" value="NZ_CP019448.1"/>
</dbReference>
<dbReference type="GO" id="GO:0016616">
    <property type="term" value="F:oxidoreductase activity, acting on the CH-OH group of donors, NAD or NADP as acceptor"/>
    <property type="evidence" value="ECO:0007669"/>
    <property type="project" value="UniProtKB-ARBA"/>
</dbReference>
<protein>
    <recommendedName>
        <fullName evidence="7">NADP-dependent L-serine/L-allo-threonine dehydrogenase ydfG</fullName>
    </recommendedName>
</protein>
<dbReference type="InterPro" id="IPR036291">
    <property type="entry name" value="NAD(P)-bd_dom_sf"/>
</dbReference>
<proteinExistence type="inferred from homology"/>
<comment type="similarity">
    <text evidence="1 3">Belongs to the short-chain dehydrogenases/reductases (SDR) family.</text>
</comment>
<reference evidence="5 6" key="2">
    <citation type="submission" date="2011-10" db="EMBL/GenBank/DDBJ databases">
        <title>The Genome Sequence of Simonsiella muelleri ATCC 29453.</title>
        <authorList>
            <consortium name="The Broad Institute Genome Sequencing Platform"/>
            <consortium name="The Broad Institute Genome Sequencing Center for Infectious Disease"/>
            <person name="Earl A."/>
            <person name="Ward D."/>
            <person name="Feldgarden M."/>
            <person name="Gevers D."/>
            <person name="Izard J."/>
            <person name="Baranova O.V."/>
            <person name="Blanton J.M."/>
            <person name="Tanner A.C."/>
            <person name="Dewhirst F."/>
            <person name="Young S.K."/>
            <person name="Zeng Q."/>
            <person name="Gargeya S."/>
            <person name="Fitzgerald M."/>
            <person name="Haas B."/>
            <person name="Abouelleil A."/>
            <person name="Alvarado L."/>
            <person name="Arachchi H.M."/>
            <person name="Berlin A."/>
            <person name="Brown A."/>
            <person name="Chapman S.B."/>
            <person name="Chen Z."/>
            <person name="Dunbar C."/>
            <person name="Freedman E."/>
            <person name="Gearin G."/>
            <person name="Goldberg J."/>
            <person name="Griggs A."/>
            <person name="Gujja S."/>
            <person name="Heiman D."/>
            <person name="Howarth C."/>
            <person name="Larson L."/>
            <person name="Lui A."/>
            <person name="MacDonald P.J.P."/>
            <person name="Montmayeur A."/>
            <person name="Murphy C."/>
            <person name="Neiman D."/>
            <person name="Pearson M."/>
            <person name="Priest M."/>
            <person name="Roberts A."/>
            <person name="Saif S."/>
            <person name="Shea T."/>
            <person name="Shenoy N."/>
            <person name="Sisk P."/>
            <person name="Stolte C."/>
            <person name="Sykes S."/>
            <person name="Wortman J."/>
            <person name="Nusbaum C."/>
            <person name="Birren B."/>
        </authorList>
    </citation>
    <scope>NUCLEOTIDE SEQUENCE [LARGE SCALE GENOMIC DNA]</scope>
    <source>
        <strain evidence="5 6">ATCC 29453</strain>
    </source>
</reference>
<dbReference type="eggNOG" id="COG4221">
    <property type="taxonomic scope" value="Bacteria"/>
</dbReference>
<dbReference type="InterPro" id="IPR002347">
    <property type="entry name" value="SDR_fam"/>
</dbReference>
<name>V9HM81_9NEIS</name>
<dbReference type="InterPro" id="IPR020904">
    <property type="entry name" value="Sc_DH/Rdtase_CS"/>
</dbReference>
<dbReference type="FunFam" id="3.40.50.720:FF:000047">
    <property type="entry name" value="NADP-dependent L-serine/L-allo-threonine dehydrogenase"/>
    <property type="match status" value="1"/>
</dbReference>
<evidence type="ECO:0000256" key="3">
    <source>
        <dbReference type="RuleBase" id="RU000363"/>
    </source>
</evidence>
<dbReference type="OrthoDB" id="6823797at2"/>
<dbReference type="Pfam" id="PF00106">
    <property type="entry name" value="adh_short"/>
    <property type="match status" value="1"/>
</dbReference>
<dbReference type="HOGENOM" id="CLU_010194_2_10_4"/>
<dbReference type="PANTHER" id="PTHR42901">
    <property type="entry name" value="ALCOHOL DEHYDROGENASE"/>
    <property type="match status" value="1"/>
</dbReference>
<evidence type="ECO:0008006" key="7">
    <source>
        <dbReference type="Google" id="ProtNLM"/>
    </source>
</evidence>
<feature type="region of interest" description="Disordered" evidence="4">
    <location>
        <begin position="251"/>
        <end position="277"/>
    </location>
</feature>
<dbReference type="PROSITE" id="PS00061">
    <property type="entry name" value="ADH_SHORT"/>
    <property type="match status" value="1"/>
</dbReference>
<dbReference type="AlphaFoldDB" id="V9HM81"/>
<dbReference type="EMBL" id="ADCY02000024">
    <property type="protein sequence ID" value="EFG30951.1"/>
    <property type="molecule type" value="Genomic_DNA"/>
</dbReference>
<accession>V9HM81</accession>
<sequence>MAILITGASSGFGAAMATAFVQAGYLVIGTARRTEKLADLHAKLGDRFQPITMDMTSKDDIQAALAHIQTLPEYFREIDCLINNAGLALGLDRADQADFTDWETMIQTNIIGLTYLTRQILPKMVENKRGYIINMGSIAGNYPYAGSNVYGATKAYVRQFSLNLRADLHGTGVRVTNIEPGLVEGSEFSNVRFKGDDKRAAQLYEYANALTSEDIAQTALWLYQRPAHMNVNTIELMPTTQSWAGMQVYKDTPPPPPPVVEPKPADFAPQPAPQEESGFFSKITSLFK</sequence>
<dbReference type="STRING" id="641147.HMPREF9021_01179"/>
<evidence type="ECO:0000313" key="5">
    <source>
        <dbReference type="EMBL" id="EFG30951.1"/>
    </source>
</evidence>
<evidence type="ECO:0000313" key="6">
    <source>
        <dbReference type="Proteomes" id="UP000017813"/>
    </source>
</evidence>
<keyword evidence="2" id="KW-0560">Oxidoreductase</keyword>
<evidence type="ECO:0000256" key="4">
    <source>
        <dbReference type="SAM" id="MobiDB-lite"/>
    </source>
</evidence>